<evidence type="ECO:0000313" key="1">
    <source>
        <dbReference type="EMBL" id="KAJ8531591.1"/>
    </source>
</evidence>
<keyword evidence="2" id="KW-1185">Reference proteome</keyword>
<comment type="caution">
    <text evidence="1">The sequence shown here is derived from an EMBL/GenBank/DDBJ whole genome shotgun (WGS) entry which is preliminary data.</text>
</comment>
<sequence>MQCKKMTEEILDNKDVARVSRGENRREQLVRWIDEYEGDAQKRNLLKNRFYEANILVVDRIRGRARVIQRKEVDIAQINIAIQQRELRIRHQREILGRALELSKGNNSAQQIEAAARRVQEIANAIEP</sequence>
<protein>
    <submittedName>
        <fullName evidence="1">Uncharacterized protein</fullName>
    </submittedName>
</protein>
<reference evidence="2" key="1">
    <citation type="journal article" date="2023" name="Proc. Natl. Acad. Sci. U.S.A.">
        <title>Genomic and structural basis for evolution of tropane alkaloid biosynthesis.</title>
        <authorList>
            <person name="Wanga Y.-J."/>
            <person name="Taina T."/>
            <person name="Yua J.-Y."/>
            <person name="Lia J."/>
            <person name="Xua B."/>
            <person name="Chenc J."/>
            <person name="D'Auriad J.C."/>
            <person name="Huanga J.-P."/>
            <person name="Huanga S.-X."/>
        </authorList>
    </citation>
    <scope>NUCLEOTIDE SEQUENCE [LARGE SCALE GENOMIC DNA]</scope>
    <source>
        <strain evidence="2">cv. KIB-2019</strain>
    </source>
</reference>
<organism evidence="1 2">
    <name type="scientific">Anisodus acutangulus</name>
    <dbReference type="NCBI Taxonomy" id="402998"/>
    <lineage>
        <taxon>Eukaryota</taxon>
        <taxon>Viridiplantae</taxon>
        <taxon>Streptophyta</taxon>
        <taxon>Embryophyta</taxon>
        <taxon>Tracheophyta</taxon>
        <taxon>Spermatophyta</taxon>
        <taxon>Magnoliopsida</taxon>
        <taxon>eudicotyledons</taxon>
        <taxon>Gunneridae</taxon>
        <taxon>Pentapetalae</taxon>
        <taxon>asterids</taxon>
        <taxon>lamiids</taxon>
        <taxon>Solanales</taxon>
        <taxon>Solanaceae</taxon>
        <taxon>Solanoideae</taxon>
        <taxon>Hyoscyameae</taxon>
        <taxon>Anisodus</taxon>
    </lineage>
</organism>
<name>A0A9Q1LC11_9SOLA</name>
<evidence type="ECO:0000313" key="2">
    <source>
        <dbReference type="Proteomes" id="UP001152561"/>
    </source>
</evidence>
<gene>
    <name evidence="1" type="ORF">K7X08_027025</name>
</gene>
<accession>A0A9Q1LC11</accession>
<dbReference type="EMBL" id="JAJAGQ010000021">
    <property type="protein sequence ID" value="KAJ8531591.1"/>
    <property type="molecule type" value="Genomic_DNA"/>
</dbReference>
<proteinExistence type="predicted"/>
<dbReference type="AlphaFoldDB" id="A0A9Q1LC11"/>
<dbReference type="Proteomes" id="UP001152561">
    <property type="component" value="Unassembled WGS sequence"/>
</dbReference>